<comment type="caution">
    <text evidence="1">The sequence shown here is derived from an EMBL/GenBank/DDBJ whole genome shotgun (WGS) entry which is preliminary data.</text>
</comment>
<organism evidence="1 2">
    <name type="scientific">Haloarcula hispanica</name>
    <dbReference type="NCBI Taxonomy" id="51589"/>
    <lineage>
        <taxon>Archaea</taxon>
        <taxon>Methanobacteriati</taxon>
        <taxon>Methanobacteriota</taxon>
        <taxon>Stenosarchaea group</taxon>
        <taxon>Halobacteria</taxon>
        <taxon>Halobacteriales</taxon>
        <taxon>Haloarculaceae</taxon>
        <taxon>Haloarcula</taxon>
    </lineage>
</organism>
<dbReference type="SUPFAM" id="SSF48371">
    <property type="entry name" value="ARM repeat"/>
    <property type="match status" value="1"/>
</dbReference>
<reference evidence="1 2" key="1">
    <citation type="submission" date="2018-11" db="EMBL/GenBank/DDBJ databases">
        <title>Genomic analysis of Haloarcula hispanica CBA1121.</title>
        <authorList>
            <person name="Kim Y.B."/>
            <person name="Roh S.W."/>
        </authorList>
    </citation>
    <scope>NUCLEOTIDE SEQUENCE [LARGE SCALE GENOMIC DNA]</scope>
    <source>
        <strain evidence="1 2">CBA1121</strain>
    </source>
</reference>
<dbReference type="EMBL" id="RQWK01000001">
    <property type="protein sequence ID" value="KAA9409939.1"/>
    <property type="molecule type" value="Genomic_DNA"/>
</dbReference>
<proteinExistence type="predicted"/>
<dbReference type="RefSeq" id="WP_050007777.1">
    <property type="nucleotide sequence ID" value="NZ_CABITY010000006.1"/>
</dbReference>
<accession>A0A5J5LKF2</accession>
<sequence>MHQRWSDFAPELESGESDRVNDVIDDISDMSLSERSELFNSCFDEVVQLYEAADDGYVRQSVVRVADQLVPGLPIVAALDNDDRSIAIDEATFQDQTDALCGFLLEALTDDDGRVRQAAKRGLKDVFRTYDALDDEETLEALVIELDDMAGETSGTQAKHLREAKEDAKFSLQSGVARLVEGFEEEFGGSIQKDT</sequence>
<dbReference type="AlphaFoldDB" id="A0A5J5LKF2"/>
<dbReference type="InterPro" id="IPR016024">
    <property type="entry name" value="ARM-type_fold"/>
</dbReference>
<evidence type="ECO:0000313" key="1">
    <source>
        <dbReference type="EMBL" id="KAA9409939.1"/>
    </source>
</evidence>
<name>A0A5J5LKF2_HALHI</name>
<gene>
    <name evidence="1" type="ORF">EGO51_09030</name>
</gene>
<protein>
    <recommendedName>
        <fullName evidence="3">HEAT repeat domain-containing protein</fullName>
    </recommendedName>
</protein>
<dbReference type="Proteomes" id="UP000326244">
    <property type="component" value="Unassembled WGS sequence"/>
</dbReference>
<dbReference type="GeneID" id="99238605"/>
<evidence type="ECO:0000313" key="2">
    <source>
        <dbReference type="Proteomes" id="UP000326244"/>
    </source>
</evidence>
<evidence type="ECO:0008006" key="3">
    <source>
        <dbReference type="Google" id="ProtNLM"/>
    </source>
</evidence>